<dbReference type="InterPro" id="IPR011004">
    <property type="entry name" value="Trimer_LpxA-like_sf"/>
</dbReference>
<dbReference type="Proteomes" id="UP000071778">
    <property type="component" value="Chromosome"/>
</dbReference>
<dbReference type="Gene3D" id="2.160.10.10">
    <property type="entry name" value="Hexapeptide repeat proteins"/>
    <property type="match status" value="1"/>
</dbReference>
<organism evidence="1 2">
    <name type="scientific">Collimonas arenae</name>
    <dbReference type="NCBI Taxonomy" id="279058"/>
    <lineage>
        <taxon>Bacteria</taxon>
        <taxon>Pseudomonadati</taxon>
        <taxon>Pseudomonadota</taxon>
        <taxon>Betaproteobacteria</taxon>
        <taxon>Burkholderiales</taxon>
        <taxon>Oxalobacteraceae</taxon>
        <taxon>Collimonas</taxon>
    </lineage>
</organism>
<dbReference type="AlphaFoldDB" id="A0A127PUH5"/>
<sequence length="355" mass="37898">MLFPALLLFSVISILFVPFIPAVAEWLRPTDVAPLPVRRNEVNNLRYFADSFRQRILNMPDVDFTKLRLLQTDRTVSIGDNLNIVHQQVGGGNAVDYHPATLNILQKTNGIVIFVHDAVLPPGSQTQADLFAASNLTVGEGASLRACSAQGVITLGAETVVHRWIDAPCIHVGSNASIDGRITALTEINFSTNSRFVRAGAPDMRFGTSVSTAEAAPPARSFRVRHVLDDGAQQSPQAIQNGDFVVRGPYLIRSGTTVFGNIKTYGDLQLEQGTAIAGSIVSNNNIVLARGCSVLGPVISQNDIVIGPDCRIGTPDAPTTMICRKLSIAAGCIVHGVITTQDGATVIPTETNHAT</sequence>
<evidence type="ECO:0000313" key="2">
    <source>
        <dbReference type="Proteomes" id="UP000071778"/>
    </source>
</evidence>
<name>A0A127PUH5_9BURK</name>
<evidence type="ECO:0000313" key="1">
    <source>
        <dbReference type="EMBL" id="AMP11372.1"/>
    </source>
</evidence>
<gene>
    <name evidence="1" type="ORF">CAter282_3689</name>
</gene>
<reference evidence="1 2" key="1">
    <citation type="submission" date="2015-11" db="EMBL/GenBank/DDBJ databases">
        <title>Exploring the genomic traits of fungus-feeding bacterial genus Collimonas.</title>
        <authorList>
            <person name="Song C."/>
            <person name="Schmidt R."/>
            <person name="de Jager V."/>
            <person name="Krzyzanowska D."/>
            <person name="Jongedijk E."/>
            <person name="Cankar K."/>
            <person name="Beekwilder J."/>
            <person name="van Veen A."/>
            <person name="de Boer W."/>
            <person name="van Veen J.A."/>
            <person name="Garbeva P."/>
        </authorList>
    </citation>
    <scope>NUCLEOTIDE SEQUENCE [LARGE SCALE GENOMIC DNA]</scope>
    <source>
        <strain evidence="1 2">Ter282</strain>
    </source>
</reference>
<proteinExistence type="predicted"/>
<dbReference type="PATRIC" id="fig|279058.17.peg.3993"/>
<dbReference type="SUPFAM" id="SSF51161">
    <property type="entry name" value="Trimeric LpxA-like enzymes"/>
    <property type="match status" value="1"/>
</dbReference>
<keyword evidence="2" id="KW-1185">Reference proteome</keyword>
<accession>A0A127PUH5</accession>
<dbReference type="EMBL" id="CP013235">
    <property type="protein sequence ID" value="AMP11372.1"/>
    <property type="molecule type" value="Genomic_DNA"/>
</dbReference>
<protein>
    <submittedName>
        <fullName evidence="1">Polymer-forming cytoskeletal family protein</fullName>
    </submittedName>
</protein>